<organism evidence="1">
    <name type="scientific">bioreactor metagenome</name>
    <dbReference type="NCBI Taxonomy" id="1076179"/>
    <lineage>
        <taxon>unclassified sequences</taxon>
        <taxon>metagenomes</taxon>
        <taxon>ecological metagenomes</taxon>
    </lineage>
</organism>
<reference evidence="1" key="1">
    <citation type="submission" date="2019-08" db="EMBL/GenBank/DDBJ databases">
        <authorList>
            <person name="Kucharzyk K."/>
            <person name="Murdoch R.W."/>
            <person name="Higgins S."/>
            <person name="Loffler F."/>
        </authorList>
    </citation>
    <scope>NUCLEOTIDE SEQUENCE</scope>
</reference>
<keyword evidence="1" id="KW-0413">Isomerase</keyword>
<dbReference type="InterPro" id="IPR000649">
    <property type="entry name" value="IF-2B-related"/>
</dbReference>
<proteinExistence type="predicted"/>
<dbReference type="SUPFAM" id="SSF100950">
    <property type="entry name" value="NagB/RpiA/CoA transferase-like"/>
    <property type="match status" value="1"/>
</dbReference>
<accession>A0A645I463</accession>
<dbReference type="Gene3D" id="3.40.50.10470">
    <property type="entry name" value="Translation initiation factor eif-2b, domain 2"/>
    <property type="match status" value="1"/>
</dbReference>
<evidence type="ECO:0000313" key="1">
    <source>
        <dbReference type="EMBL" id="MPN43204.1"/>
    </source>
</evidence>
<sequence>MGYEVTLITDNMPGYVLGHKHVDIFTTSADVITLDGHVVNKVGTFQIALAANYYGVPYYVAGFPDRTHPDLTSVQIEERNGDEVRHAMGVCTCKAEVKGYYPAFDITPPELVTGVATDIGVLRPTELGDYQPAE</sequence>
<name>A0A645I463_9ZZZZ</name>
<protein>
    <submittedName>
        <fullName evidence="1">Methylthioribose-1-phosphate isomerase</fullName>
        <ecNumber evidence="1">5.3.1.23</ecNumber>
    </submittedName>
</protein>
<dbReference type="PANTHER" id="PTHR43475">
    <property type="entry name" value="METHYLTHIORIBOSE-1-PHOSPHATE ISOMERASE"/>
    <property type="match status" value="1"/>
</dbReference>
<dbReference type="InterPro" id="IPR037171">
    <property type="entry name" value="NagB/RpiA_transferase-like"/>
</dbReference>
<dbReference type="InterPro" id="IPR042529">
    <property type="entry name" value="IF_2B-like_C"/>
</dbReference>
<comment type="caution">
    <text evidence="1">The sequence shown here is derived from an EMBL/GenBank/DDBJ whole genome shotgun (WGS) entry which is preliminary data.</text>
</comment>
<dbReference type="EC" id="5.3.1.23" evidence="1"/>
<dbReference type="AlphaFoldDB" id="A0A645I463"/>
<dbReference type="PANTHER" id="PTHR43475:SF1">
    <property type="entry name" value="METHYLTHIORIBOSE-1-PHOSPHATE ISOMERASE"/>
    <property type="match status" value="1"/>
</dbReference>
<dbReference type="EMBL" id="VSSQ01101459">
    <property type="protein sequence ID" value="MPN43204.1"/>
    <property type="molecule type" value="Genomic_DNA"/>
</dbReference>
<dbReference type="Pfam" id="PF01008">
    <property type="entry name" value="IF-2B"/>
    <property type="match status" value="1"/>
</dbReference>
<dbReference type="GO" id="GO:0019509">
    <property type="term" value="P:L-methionine salvage from methylthioadenosine"/>
    <property type="evidence" value="ECO:0007669"/>
    <property type="project" value="TreeGrafter"/>
</dbReference>
<gene>
    <name evidence="1" type="primary">mtnA_42</name>
    <name evidence="1" type="ORF">SDC9_190763</name>
</gene>
<dbReference type="GO" id="GO:0046523">
    <property type="term" value="F:S-methyl-5-thioribose-1-phosphate isomerase activity"/>
    <property type="evidence" value="ECO:0007669"/>
    <property type="project" value="UniProtKB-EC"/>
</dbReference>